<evidence type="ECO:0000313" key="8">
    <source>
        <dbReference type="Proteomes" id="UP000034085"/>
    </source>
</evidence>
<sequence>MKKLTGIALSLGLALFTTHSALAADATVNFNGTILASTCRVASADSVVNVTMGNYGPSYFSAPGTTTLAVPFAISLTDCPTAAGSPTTALVTFVGTADTTNLAVTGGATGVAIQIKKADNTPIVVNTPDSGMALTTDASQNLNFTANYISTAASVTPGAANGQAQVNISYL</sequence>
<dbReference type="KEGG" id="cama:F384_19040"/>
<evidence type="ECO:0000256" key="2">
    <source>
        <dbReference type="ARBA" id="ARBA00006671"/>
    </source>
</evidence>
<dbReference type="InterPro" id="IPR000259">
    <property type="entry name" value="Adhesion_dom_fimbrial"/>
</dbReference>
<dbReference type="SUPFAM" id="SSF49401">
    <property type="entry name" value="Bacterial adhesins"/>
    <property type="match status" value="1"/>
</dbReference>
<dbReference type="GO" id="GO:0043709">
    <property type="term" value="P:cell adhesion involved in single-species biofilm formation"/>
    <property type="evidence" value="ECO:0007669"/>
    <property type="project" value="TreeGrafter"/>
</dbReference>
<dbReference type="InterPro" id="IPR050263">
    <property type="entry name" value="Bact_Fimbrial_Adh_Pro"/>
</dbReference>
<dbReference type="AlphaFoldDB" id="A0A0F6TXD1"/>
<dbReference type="RefSeq" id="WP_046491876.1">
    <property type="nucleotide sequence ID" value="NZ_CP011132.1"/>
</dbReference>
<comment type="similarity">
    <text evidence="2">Belongs to the fimbrial protein family.</text>
</comment>
<dbReference type="PANTHER" id="PTHR33420">
    <property type="entry name" value="FIMBRIAL SUBUNIT ELFA-RELATED"/>
    <property type="match status" value="1"/>
</dbReference>
<evidence type="ECO:0000256" key="5">
    <source>
        <dbReference type="SAM" id="SignalP"/>
    </source>
</evidence>
<protein>
    <submittedName>
        <fullName evidence="7">Fimbrial protein</fullName>
    </submittedName>
</protein>
<evidence type="ECO:0000256" key="4">
    <source>
        <dbReference type="ARBA" id="ARBA00023263"/>
    </source>
</evidence>
<accession>A0A0F6TXD1</accession>
<dbReference type="GO" id="GO:0009289">
    <property type="term" value="C:pilus"/>
    <property type="evidence" value="ECO:0007669"/>
    <property type="project" value="UniProtKB-SubCell"/>
</dbReference>
<feature type="domain" description="Fimbrial-type adhesion" evidence="6">
    <location>
        <begin position="29"/>
        <end position="170"/>
    </location>
</feature>
<dbReference type="Gene3D" id="2.60.40.1090">
    <property type="entry name" value="Fimbrial-type adhesion domain"/>
    <property type="match status" value="1"/>
</dbReference>
<evidence type="ECO:0000259" key="6">
    <source>
        <dbReference type="Pfam" id="PF00419"/>
    </source>
</evidence>
<feature type="chain" id="PRO_5002510557" evidence="5">
    <location>
        <begin position="24"/>
        <end position="171"/>
    </location>
</feature>
<keyword evidence="4" id="KW-0281">Fimbrium</keyword>
<feature type="signal peptide" evidence="5">
    <location>
        <begin position="1"/>
        <end position="23"/>
    </location>
</feature>
<name>A0A0F6TXD1_CITAM</name>
<evidence type="ECO:0000313" key="7">
    <source>
        <dbReference type="EMBL" id="AKE60507.1"/>
    </source>
</evidence>
<dbReference type="PANTHER" id="PTHR33420:SF12">
    <property type="entry name" value="FIMBRIN-LIKE PROTEIN FIMI-RELATED"/>
    <property type="match status" value="1"/>
</dbReference>
<gene>
    <name evidence="7" type="ORF">F384_19040</name>
</gene>
<dbReference type="EMBL" id="CP011132">
    <property type="protein sequence ID" value="AKE60507.1"/>
    <property type="molecule type" value="Genomic_DNA"/>
</dbReference>
<organism evidence="7 8">
    <name type="scientific">Citrobacter amalonaticus Y19</name>
    <dbReference type="NCBI Taxonomy" id="1261127"/>
    <lineage>
        <taxon>Bacteria</taxon>
        <taxon>Pseudomonadati</taxon>
        <taxon>Pseudomonadota</taxon>
        <taxon>Gammaproteobacteria</taxon>
        <taxon>Enterobacterales</taxon>
        <taxon>Enterobacteriaceae</taxon>
        <taxon>Citrobacter</taxon>
    </lineage>
</organism>
<evidence type="ECO:0000256" key="3">
    <source>
        <dbReference type="ARBA" id="ARBA00022729"/>
    </source>
</evidence>
<proteinExistence type="inferred from homology"/>
<dbReference type="PATRIC" id="fig|1261127.3.peg.3975"/>
<dbReference type="Proteomes" id="UP000034085">
    <property type="component" value="Chromosome"/>
</dbReference>
<dbReference type="HOGENOM" id="CLU_088965_0_3_6"/>
<comment type="subcellular location">
    <subcellularLocation>
        <location evidence="1">Fimbrium</location>
    </subcellularLocation>
</comment>
<dbReference type="OrthoDB" id="6466381at2"/>
<reference evidence="7 8" key="1">
    <citation type="journal article" date="2013" name="Appl. Microbiol. Biotechnol.">
        <title>Glycerol assimilation and production of 1,3-propanediol by Citrobacter amalonaticus Y19.</title>
        <authorList>
            <person name="Ainala S.K."/>
            <person name="Ashok S."/>
            <person name="Ko Y."/>
            <person name="Park S."/>
        </authorList>
    </citation>
    <scope>NUCLEOTIDE SEQUENCE [LARGE SCALE GENOMIC DNA]</scope>
    <source>
        <strain evidence="7 8">Y19</strain>
    </source>
</reference>
<dbReference type="InterPro" id="IPR036937">
    <property type="entry name" value="Adhesion_dom_fimbrial_sf"/>
</dbReference>
<dbReference type="InterPro" id="IPR008966">
    <property type="entry name" value="Adhesion_dom_sf"/>
</dbReference>
<evidence type="ECO:0000256" key="1">
    <source>
        <dbReference type="ARBA" id="ARBA00004561"/>
    </source>
</evidence>
<keyword evidence="3 5" id="KW-0732">Signal</keyword>
<dbReference type="Pfam" id="PF00419">
    <property type="entry name" value="Fimbrial"/>
    <property type="match status" value="1"/>
</dbReference>